<protein>
    <submittedName>
        <fullName evidence="2">Uncharacterized protein</fullName>
    </submittedName>
</protein>
<sequence>MRIEQQHLINQPYPPLNQQSDIVQMLRPQFQLCQTAMNTIQEEAIPQIFGKMFFGIFRKPIGFMMQIETTILLLSHQLRLIRLFRPIMKIRKKIFNDQFLMIFTHKQHPNQRLPNKNSRSNCIKTSKSQMREKI</sequence>
<reference evidence="2" key="1">
    <citation type="submission" date="2021-01" db="EMBL/GenBank/DDBJ databases">
        <authorList>
            <consortium name="Genoscope - CEA"/>
            <person name="William W."/>
        </authorList>
    </citation>
    <scope>NUCLEOTIDE SEQUENCE</scope>
</reference>
<dbReference type="AlphaFoldDB" id="A0A8S1UAE2"/>
<dbReference type="EMBL" id="CAJJDO010000035">
    <property type="protein sequence ID" value="CAD8160719.1"/>
    <property type="molecule type" value="Genomic_DNA"/>
</dbReference>
<evidence type="ECO:0000313" key="3">
    <source>
        <dbReference type="Proteomes" id="UP000689195"/>
    </source>
</evidence>
<comment type="caution">
    <text evidence="2">The sequence shown here is derived from an EMBL/GenBank/DDBJ whole genome shotgun (WGS) entry which is preliminary data.</text>
</comment>
<dbReference type="Proteomes" id="UP000689195">
    <property type="component" value="Unassembled WGS sequence"/>
</dbReference>
<name>A0A8S1UAE2_9CILI</name>
<organism evidence="2 3">
    <name type="scientific">Paramecium pentaurelia</name>
    <dbReference type="NCBI Taxonomy" id="43138"/>
    <lineage>
        <taxon>Eukaryota</taxon>
        <taxon>Sar</taxon>
        <taxon>Alveolata</taxon>
        <taxon>Ciliophora</taxon>
        <taxon>Intramacronucleata</taxon>
        <taxon>Oligohymenophorea</taxon>
        <taxon>Peniculida</taxon>
        <taxon>Parameciidae</taxon>
        <taxon>Paramecium</taxon>
    </lineage>
</organism>
<proteinExistence type="predicted"/>
<evidence type="ECO:0000313" key="2">
    <source>
        <dbReference type="EMBL" id="CAD8160719.1"/>
    </source>
</evidence>
<keyword evidence="3" id="KW-1185">Reference proteome</keyword>
<feature type="compositionally biased region" description="Polar residues" evidence="1">
    <location>
        <begin position="110"/>
        <end position="128"/>
    </location>
</feature>
<accession>A0A8S1UAE2</accession>
<gene>
    <name evidence="2" type="ORF">PPENT_87.1.T0350137</name>
</gene>
<evidence type="ECO:0000256" key="1">
    <source>
        <dbReference type="SAM" id="MobiDB-lite"/>
    </source>
</evidence>
<feature type="region of interest" description="Disordered" evidence="1">
    <location>
        <begin position="110"/>
        <end position="134"/>
    </location>
</feature>